<gene>
    <name evidence="1" type="ORF">KUCAC02_023197</name>
</gene>
<sequence>MSCVLIDARTKGAQKRGTAPIYRQRVLCLRHCLSPELLRCTLHRDLTLSQVKEIPVSFLTLLSPLSGWCWDSDNAQMNDMSPEQLQVQPVQEGPSIVS</sequence>
<reference evidence="1" key="1">
    <citation type="submission" date="2022-05" db="EMBL/GenBank/DDBJ databases">
        <title>Chromosome-level genome of Chaenocephalus aceratus.</title>
        <authorList>
            <person name="Park H."/>
        </authorList>
    </citation>
    <scope>NUCLEOTIDE SEQUENCE</scope>
    <source>
        <strain evidence="1">KU_202001</strain>
    </source>
</reference>
<evidence type="ECO:0000313" key="2">
    <source>
        <dbReference type="Proteomes" id="UP001057452"/>
    </source>
</evidence>
<name>A0ACB9XQL7_CHAAC</name>
<comment type="caution">
    <text evidence="1">The sequence shown here is derived from an EMBL/GenBank/DDBJ whole genome shotgun (WGS) entry which is preliminary data.</text>
</comment>
<dbReference type="EMBL" id="CM043788">
    <property type="protein sequence ID" value="KAI4829136.1"/>
    <property type="molecule type" value="Genomic_DNA"/>
</dbReference>
<accession>A0ACB9XQL7</accession>
<protein>
    <submittedName>
        <fullName evidence="1">Uncharacterized protein</fullName>
    </submittedName>
</protein>
<dbReference type="Proteomes" id="UP001057452">
    <property type="component" value="Chromosome 4"/>
</dbReference>
<organism evidence="1 2">
    <name type="scientific">Chaenocephalus aceratus</name>
    <name type="common">Blackfin icefish</name>
    <name type="synonym">Chaenichthys aceratus</name>
    <dbReference type="NCBI Taxonomy" id="36190"/>
    <lineage>
        <taxon>Eukaryota</taxon>
        <taxon>Metazoa</taxon>
        <taxon>Chordata</taxon>
        <taxon>Craniata</taxon>
        <taxon>Vertebrata</taxon>
        <taxon>Euteleostomi</taxon>
        <taxon>Actinopterygii</taxon>
        <taxon>Neopterygii</taxon>
        <taxon>Teleostei</taxon>
        <taxon>Neoteleostei</taxon>
        <taxon>Acanthomorphata</taxon>
        <taxon>Eupercaria</taxon>
        <taxon>Perciformes</taxon>
        <taxon>Notothenioidei</taxon>
        <taxon>Channichthyidae</taxon>
        <taxon>Chaenocephalus</taxon>
    </lineage>
</organism>
<evidence type="ECO:0000313" key="1">
    <source>
        <dbReference type="EMBL" id="KAI4829136.1"/>
    </source>
</evidence>
<keyword evidence="2" id="KW-1185">Reference proteome</keyword>
<proteinExistence type="predicted"/>